<evidence type="ECO:0000313" key="2">
    <source>
        <dbReference type="Proteomes" id="UP000322667"/>
    </source>
</evidence>
<dbReference type="EMBL" id="CM017632">
    <property type="protein sequence ID" value="TYH51282.1"/>
    <property type="molecule type" value="Genomic_DNA"/>
</dbReference>
<name>A0A5D2JA37_GOSTO</name>
<reference evidence="1 2" key="1">
    <citation type="submission" date="2019-07" db="EMBL/GenBank/DDBJ databases">
        <title>WGS assembly of Gossypium tomentosum.</title>
        <authorList>
            <person name="Chen Z.J."/>
            <person name="Sreedasyam A."/>
            <person name="Ando A."/>
            <person name="Song Q."/>
            <person name="De L."/>
            <person name="Hulse-Kemp A."/>
            <person name="Ding M."/>
            <person name="Ye W."/>
            <person name="Kirkbride R."/>
            <person name="Jenkins J."/>
            <person name="Plott C."/>
            <person name="Lovell J."/>
            <person name="Lin Y.-M."/>
            <person name="Vaughn R."/>
            <person name="Liu B."/>
            <person name="Li W."/>
            <person name="Simpson S."/>
            <person name="Scheffler B."/>
            <person name="Saski C."/>
            <person name="Grover C."/>
            <person name="Hu G."/>
            <person name="Conover J."/>
            <person name="Carlson J."/>
            <person name="Shu S."/>
            <person name="Boston L."/>
            <person name="Williams M."/>
            <person name="Peterson D."/>
            <person name="Mcgee K."/>
            <person name="Jones D."/>
            <person name="Wendel J."/>
            <person name="Stelly D."/>
            <person name="Grimwood J."/>
            <person name="Schmutz J."/>
        </authorList>
    </citation>
    <scope>NUCLEOTIDE SEQUENCE [LARGE SCALE GENOMIC DNA]</scope>
    <source>
        <strain evidence="1">7179.01</strain>
    </source>
</reference>
<organism evidence="1 2">
    <name type="scientific">Gossypium tomentosum</name>
    <name type="common">Hawaiian cotton</name>
    <name type="synonym">Gossypium sandvicense</name>
    <dbReference type="NCBI Taxonomy" id="34277"/>
    <lineage>
        <taxon>Eukaryota</taxon>
        <taxon>Viridiplantae</taxon>
        <taxon>Streptophyta</taxon>
        <taxon>Embryophyta</taxon>
        <taxon>Tracheophyta</taxon>
        <taxon>Spermatophyta</taxon>
        <taxon>Magnoliopsida</taxon>
        <taxon>eudicotyledons</taxon>
        <taxon>Gunneridae</taxon>
        <taxon>Pentapetalae</taxon>
        <taxon>rosids</taxon>
        <taxon>malvids</taxon>
        <taxon>Malvales</taxon>
        <taxon>Malvaceae</taxon>
        <taxon>Malvoideae</taxon>
        <taxon>Gossypium</taxon>
    </lineage>
</organism>
<sequence length="87" mass="9543">MGRASGPPPLHLHSKTVGGVVVLFTSTLLQLPTHTLQINKFKKQAIEAEKQQAQSGCYHLEVVITSFPSKQSNSDLFVNDVCFFSIT</sequence>
<protein>
    <submittedName>
        <fullName evidence="1">Uncharacterized protein</fullName>
    </submittedName>
</protein>
<evidence type="ECO:0000313" key="1">
    <source>
        <dbReference type="EMBL" id="TYH51282.1"/>
    </source>
</evidence>
<dbReference type="Proteomes" id="UP000322667">
    <property type="component" value="Chromosome D10"/>
</dbReference>
<accession>A0A5D2JA37</accession>
<dbReference type="AlphaFoldDB" id="A0A5D2JA37"/>
<proteinExistence type="predicted"/>
<gene>
    <name evidence="1" type="ORF">ES332_D10G262400v1</name>
</gene>
<keyword evidence="2" id="KW-1185">Reference proteome</keyword>